<sequence length="59" mass="6159">MQGAFLLTGLLTALIGGLRGFAVDGLSEDIGCTGHLLGDHVSVDPQRDCGICVPEPCRY</sequence>
<comment type="caution">
    <text evidence="1">The sequence shown here is derived from an EMBL/GenBank/DDBJ whole genome shotgun (WGS) entry which is preliminary data.</text>
</comment>
<keyword evidence="2" id="KW-1185">Reference proteome</keyword>
<reference evidence="1" key="1">
    <citation type="submission" date="2021-01" db="EMBL/GenBank/DDBJ databases">
        <title>Whole genome shotgun sequence of Sinosporangium siamense NBRC 109515.</title>
        <authorList>
            <person name="Komaki H."/>
            <person name="Tamura T."/>
        </authorList>
    </citation>
    <scope>NUCLEOTIDE SEQUENCE</scope>
    <source>
        <strain evidence="1">NBRC 109515</strain>
    </source>
</reference>
<gene>
    <name evidence="1" type="ORF">Ssi02_35790</name>
</gene>
<proteinExistence type="predicted"/>
<dbReference type="EMBL" id="BOOW01000022">
    <property type="protein sequence ID" value="GII93348.1"/>
    <property type="molecule type" value="Genomic_DNA"/>
</dbReference>
<dbReference type="AlphaFoldDB" id="A0A919V7D6"/>
<organism evidence="1 2">
    <name type="scientific">Sinosporangium siamense</name>
    <dbReference type="NCBI Taxonomy" id="1367973"/>
    <lineage>
        <taxon>Bacteria</taxon>
        <taxon>Bacillati</taxon>
        <taxon>Actinomycetota</taxon>
        <taxon>Actinomycetes</taxon>
        <taxon>Streptosporangiales</taxon>
        <taxon>Streptosporangiaceae</taxon>
        <taxon>Sinosporangium</taxon>
    </lineage>
</organism>
<name>A0A919V7D6_9ACTN</name>
<accession>A0A919V7D6</accession>
<dbReference type="Proteomes" id="UP000606172">
    <property type="component" value="Unassembled WGS sequence"/>
</dbReference>
<evidence type="ECO:0000313" key="1">
    <source>
        <dbReference type="EMBL" id="GII93348.1"/>
    </source>
</evidence>
<protein>
    <submittedName>
        <fullName evidence="1">Uncharacterized protein</fullName>
    </submittedName>
</protein>
<evidence type="ECO:0000313" key="2">
    <source>
        <dbReference type="Proteomes" id="UP000606172"/>
    </source>
</evidence>